<organism evidence="2 3">
    <name type="scientific">Sclerotinia trifoliorum</name>
    <dbReference type="NCBI Taxonomy" id="28548"/>
    <lineage>
        <taxon>Eukaryota</taxon>
        <taxon>Fungi</taxon>
        <taxon>Dikarya</taxon>
        <taxon>Ascomycota</taxon>
        <taxon>Pezizomycotina</taxon>
        <taxon>Leotiomycetes</taxon>
        <taxon>Helotiales</taxon>
        <taxon>Sclerotiniaceae</taxon>
        <taxon>Sclerotinia</taxon>
    </lineage>
</organism>
<feature type="transmembrane region" description="Helical" evidence="1">
    <location>
        <begin position="7"/>
        <end position="29"/>
    </location>
</feature>
<gene>
    <name evidence="2" type="ORF">SCLTRI_LOCUS3458</name>
</gene>
<comment type="caution">
    <text evidence="2">The sequence shown here is derived from an EMBL/GenBank/DDBJ whole genome shotgun (WGS) entry which is preliminary data.</text>
</comment>
<evidence type="ECO:0000313" key="3">
    <source>
        <dbReference type="Proteomes" id="UP000624404"/>
    </source>
</evidence>
<proteinExistence type="predicted"/>
<dbReference type="AlphaFoldDB" id="A0A8H2ZPA0"/>
<feature type="transmembrane region" description="Helical" evidence="1">
    <location>
        <begin position="41"/>
        <end position="64"/>
    </location>
</feature>
<keyword evidence="1" id="KW-0812">Transmembrane</keyword>
<reference evidence="2" key="1">
    <citation type="submission" date="2020-10" db="EMBL/GenBank/DDBJ databases">
        <authorList>
            <person name="Kusch S."/>
        </authorList>
    </citation>
    <scope>NUCLEOTIDE SEQUENCE</scope>
    <source>
        <strain evidence="2">SwB9</strain>
    </source>
</reference>
<sequence length="371" mass="42805">MSTHSQSIYVFEISHLEIFVSFFCPSYFISSVPKIFNLLEFTGLVISAISPYSVSFLNFLLIIHPYSCYVNLSLRFPLLISTPVQDTLLSIILSYTYHPNQNSDTLIRSINLKLPQYFHIQVISSQHIKMTSLSECKLLAKIWCSPTPKAPLIKALHSACLTYLESTKLYQDPEAWPILPPIKNIQQLPSEILSLIMENLTPVDKGRLRVTNHFYHATIPRPTVTHEDLLAAESQDYEQKNHLLACGICCRLRHISNFGNVQITGRRARSGPQRHKRFCLDCGVKKLFYRPDGYIYVGTNEIRLCPEHRRFECTARCLSHKNKGSWDRASWREQINLSYSKCLLPKGEKLSRALKEEELHEKFKEIVQHSH</sequence>
<evidence type="ECO:0000256" key="1">
    <source>
        <dbReference type="SAM" id="Phobius"/>
    </source>
</evidence>
<dbReference type="Proteomes" id="UP000624404">
    <property type="component" value="Unassembled WGS sequence"/>
</dbReference>
<dbReference type="EMBL" id="CAJHIA010000010">
    <property type="protein sequence ID" value="CAD6443666.1"/>
    <property type="molecule type" value="Genomic_DNA"/>
</dbReference>
<evidence type="ECO:0000313" key="2">
    <source>
        <dbReference type="EMBL" id="CAD6443666.1"/>
    </source>
</evidence>
<protein>
    <submittedName>
        <fullName evidence="2">Bb062898-4469-4ead-b1f9-82d1e3654ff3</fullName>
    </submittedName>
</protein>
<keyword evidence="3" id="KW-1185">Reference proteome</keyword>
<keyword evidence="1" id="KW-1133">Transmembrane helix</keyword>
<keyword evidence="1" id="KW-0472">Membrane</keyword>
<accession>A0A8H2ZPA0</accession>
<dbReference type="OrthoDB" id="5281164at2759"/>
<name>A0A8H2ZPA0_9HELO</name>